<evidence type="ECO:0000313" key="1">
    <source>
        <dbReference type="EMBL" id="KKN53611.1"/>
    </source>
</evidence>
<accession>A0A0F9TWT5</accession>
<gene>
    <name evidence="1" type="ORF">LCGC14_0601070</name>
</gene>
<dbReference type="EMBL" id="LAZR01000964">
    <property type="protein sequence ID" value="KKN53611.1"/>
    <property type="molecule type" value="Genomic_DNA"/>
</dbReference>
<comment type="caution">
    <text evidence="1">The sequence shown here is derived from an EMBL/GenBank/DDBJ whole genome shotgun (WGS) entry which is preliminary data.</text>
</comment>
<sequence>MLSELKHAIKKELDYQDSLPFDERLPNHLVTANIISRFKPHLRGEFPREAVELLKELAALGSKERLLDITSKAIELSSRANAFESLWNGVTEVTGDMVKPRGDLVEGNDNLCDTCGGTKVFHMCFGDWVPGRYEFCEICPEGIEHVKEEPCPVCQCGTCGGSREKQITTYTCSICTLPVATCASCPDR</sequence>
<organism evidence="1">
    <name type="scientific">marine sediment metagenome</name>
    <dbReference type="NCBI Taxonomy" id="412755"/>
    <lineage>
        <taxon>unclassified sequences</taxon>
        <taxon>metagenomes</taxon>
        <taxon>ecological metagenomes</taxon>
    </lineage>
</organism>
<name>A0A0F9TWT5_9ZZZZ</name>
<reference evidence="1" key="1">
    <citation type="journal article" date="2015" name="Nature">
        <title>Complex archaea that bridge the gap between prokaryotes and eukaryotes.</title>
        <authorList>
            <person name="Spang A."/>
            <person name="Saw J.H."/>
            <person name="Jorgensen S.L."/>
            <person name="Zaremba-Niedzwiedzka K."/>
            <person name="Martijn J."/>
            <person name="Lind A.E."/>
            <person name="van Eijk R."/>
            <person name="Schleper C."/>
            <person name="Guy L."/>
            <person name="Ettema T.J."/>
        </authorList>
    </citation>
    <scope>NUCLEOTIDE SEQUENCE</scope>
</reference>
<dbReference type="AlphaFoldDB" id="A0A0F9TWT5"/>
<feature type="non-terminal residue" evidence="1">
    <location>
        <position position="188"/>
    </location>
</feature>
<proteinExistence type="predicted"/>
<protein>
    <submittedName>
        <fullName evidence="1">Uncharacterized protein</fullName>
    </submittedName>
</protein>